<dbReference type="Pfam" id="PF04402">
    <property type="entry name" value="SIMPL"/>
    <property type="match status" value="1"/>
</dbReference>
<dbReference type="Proteomes" id="UP000310016">
    <property type="component" value="Unassembled WGS sequence"/>
</dbReference>
<dbReference type="EMBL" id="SUMF01000010">
    <property type="protein sequence ID" value="TJZ73294.1"/>
    <property type="molecule type" value="Genomic_DNA"/>
</dbReference>
<gene>
    <name evidence="1" type="ORF">FAZ21_10545</name>
</gene>
<dbReference type="Gene3D" id="3.30.70.2970">
    <property type="entry name" value="Protein of unknown function (DUF541), domain 2"/>
    <property type="match status" value="1"/>
</dbReference>
<dbReference type="AlphaFoldDB" id="A0A4U0QBT6"/>
<dbReference type="InterPro" id="IPR007497">
    <property type="entry name" value="SIMPL/DUF541"/>
</dbReference>
<accession>A0A4U0QBT6</accession>
<reference evidence="1 2" key="1">
    <citation type="submission" date="2019-04" db="EMBL/GenBank/DDBJ databases">
        <title>Chitiniphilus eburnea sp. nov., a novel chitinolytic bacterium isolated from aquaculture sludge.</title>
        <authorList>
            <person name="Sheng M."/>
        </authorList>
    </citation>
    <scope>NUCLEOTIDE SEQUENCE [LARGE SCALE GENOMIC DNA]</scope>
    <source>
        <strain evidence="1 2">HX-2-15</strain>
    </source>
</reference>
<proteinExistence type="predicted"/>
<dbReference type="PANTHER" id="PTHR34387:SF1">
    <property type="entry name" value="PERIPLASMIC IMMUNOGENIC PROTEIN"/>
    <property type="match status" value="1"/>
</dbReference>
<comment type="caution">
    <text evidence="1">The sequence shown here is derived from an EMBL/GenBank/DDBJ whole genome shotgun (WGS) entry which is preliminary data.</text>
</comment>
<dbReference type="PANTHER" id="PTHR34387">
    <property type="entry name" value="SLR1258 PROTEIN"/>
    <property type="match status" value="1"/>
</dbReference>
<dbReference type="InterPro" id="IPR052022">
    <property type="entry name" value="26kDa_periplasmic_antigen"/>
</dbReference>
<name>A0A4U0QBT6_9NEIS</name>
<sequence length="265" mass="28674">MGRRSRASRGMIHRFITLITGMAGQGENMFRRRIALAALTGLTVLGAAQAEPLNYNVVNLEASAQRSVTNDLAIATLFVEVNDADPTRLSGKVNRTLAAALKMVKQQASIKVAGTGYSTFPVYNAKTNRADGWRGRGELRLSSRDFETLSRLLGQLQQPLEGGLSLQLAQVSYGVAEETRDKLENELIEESLKAFRQRADLVSRGMASKGWRPVNLNVNTQSFIPPQPVAKAMMMRAESADAAPAPLEGGDSKVTVTVSGSIQVE</sequence>
<organism evidence="1 2">
    <name type="scientific">Chitiniphilus eburneus</name>
    <dbReference type="NCBI Taxonomy" id="2571148"/>
    <lineage>
        <taxon>Bacteria</taxon>
        <taxon>Pseudomonadati</taxon>
        <taxon>Pseudomonadota</taxon>
        <taxon>Betaproteobacteria</taxon>
        <taxon>Neisseriales</taxon>
        <taxon>Chitinibacteraceae</taxon>
        <taxon>Chitiniphilus</taxon>
    </lineage>
</organism>
<dbReference type="OrthoDB" id="7062395at2"/>
<evidence type="ECO:0000313" key="2">
    <source>
        <dbReference type="Proteomes" id="UP000310016"/>
    </source>
</evidence>
<keyword evidence="2" id="KW-1185">Reference proteome</keyword>
<protein>
    <submittedName>
        <fullName evidence="1">DUF541 domain-containing protein</fullName>
    </submittedName>
</protein>
<dbReference type="GO" id="GO:0006974">
    <property type="term" value="P:DNA damage response"/>
    <property type="evidence" value="ECO:0007669"/>
    <property type="project" value="TreeGrafter"/>
</dbReference>
<dbReference type="Gene3D" id="3.30.110.170">
    <property type="entry name" value="Protein of unknown function (DUF541), domain 1"/>
    <property type="match status" value="1"/>
</dbReference>
<evidence type="ECO:0000313" key="1">
    <source>
        <dbReference type="EMBL" id="TJZ73294.1"/>
    </source>
</evidence>